<sequence length="371" mass="41733">MSASSTQVAQPKSCPPINFTVHEYVDSVCPRQSQQSVLKQGYDSILALYDKSIWKSVNLHAQQYEVKTSNSYVFNMAPPMSSVQNRSLKELKEWGSEVTDEEIFTLEALDEFRSSDFGQAGNSPTSTSTLEKKINQRATDTFSAELDGKDKQFKSGSLFRVIPQPHLYPTPSDSKIRTVNTAYTKCKPIYLPPYVPETYPKESRVAWVIPLRGSLRWENCTSGEVLDNVAVPSPAQLGSKNQISWTTDAIVKFWDYLLMLRQKGSLGRLGVSFQPSKKHKHTSQISKTSNPVLNSSKITATSISRQPCRGQCVVDYIKVFQDALDAPYVRRAIDVFRYQYTQENGTMQHIRLLKGSRLALVDELSQGILVL</sequence>
<dbReference type="OrthoDB" id="3143319at2759"/>
<dbReference type="AlphaFoldDB" id="A0A8H8CHP3"/>
<accession>A0A8H8CHP3</accession>
<organism evidence="1">
    <name type="scientific">Psilocybe cubensis</name>
    <name type="common">Psychedelic mushroom</name>
    <name type="synonym">Stropharia cubensis</name>
    <dbReference type="NCBI Taxonomy" id="181762"/>
    <lineage>
        <taxon>Eukaryota</taxon>
        <taxon>Fungi</taxon>
        <taxon>Dikarya</taxon>
        <taxon>Basidiomycota</taxon>
        <taxon>Agaricomycotina</taxon>
        <taxon>Agaricomycetes</taxon>
        <taxon>Agaricomycetidae</taxon>
        <taxon>Agaricales</taxon>
        <taxon>Agaricineae</taxon>
        <taxon>Strophariaceae</taxon>
        <taxon>Psilocybe</taxon>
    </lineage>
</organism>
<name>A0A8H8CHP3_PSICU</name>
<dbReference type="EMBL" id="JAFIQS010000009">
    <property type="protein sequence ID" value="KAG5165876.1"/>
    <property type="molecule type" value="Genomic_DNA"/>
</dbReference>
<proteinExistence type="predicted"/>
<comment type="caution">
    <text evidence="1">The sequence shown here is derived from an EMBL/GenBank/DDBJ whole genome shotgun (WGS) entry which is preliminary data.</text>
</comment>
<evidence type="ECO:0000313" key="1">
    <source>
        <dbReference type="EMBL" id="KAG5165876.1"/>
    </source>
</evidence>
<protein>
    <submittedName>
        <fullName evidence="1">Uncharacterized protein</fullName>
    </submittedName>
</protein>
<reference evidence="1" key="1">
    <citation type="submission" date="2021-02" db="EMBL/GenBank/DDBJ databases">
        <title>Psilocybe cubensis genome.</title>
        <authorList>
            <person name="Mckernan K.J."/>
            <person name="Crawford S."/>
            <person name="Trippe A."/>
            <person name="Kane L.T."/>
            <person name="Mclaughlin S."/>
        </authorList>
    </citation>
    <scope>NUCLEOTIDE SEQUENCE [LARGE SCALE GENOMIC DNA]</scope>
    <source>
        <strain evidence="1">MGC-MH-2018</strain>
    </source>
</reference>
<gene>
    <name evidence="1" type="ORF">JR316_009462</name>
</gene>